<keyword evidence="8" id="KW-1185">Reference proteome</keyword>
<feature type="transmembrane region" description="Helical" evidence="6">
    <location>
        <begin position="36"/>
        <end position="57"/>
    </location>
</feature>
<organism evidence="7 8">
    <name type="scientific">Hymenobacter edaphi</name>
    <dbReference type="NCBI Taxonomy" id="2211146"/>
    <lineage>
        <taxon>Bacteria</taxon>
        <taxon>Pseudomonadati</taxon>
        <taxon>Bacteroidota</taxon>
        <taxon>Cytophagia</taxon>
        <taxon>Cytophagales</taxon>
        <taxon>Hymenobacteraceae</taxon>
        <taxon>Hymenobacter</taxon>
    </lineage>
</organism>
<comment type="subcellular location">
    <subcellularLocation>
        <location evidence="1">Membrane</location>
        <topology evidence="1">Multi-pass membrane protein</topology>
    </subcellularLocation>
</comment>
<comment type="similarity">
    <text evidence="2 6">Belongs to the BI1 family.</text>
</comment>
<evidence type="ECO:0000256" key="5">
    <source>
        <dbReference type="ARBA" id="ARBA00023136"/>
    </source>
</evidence>
<evidence type="ECO:0000256" key="1">
    <source>
        <dbReference type="ARBA" id="ARBA00004141"/>
    </source>
</evidence>
<feature type="transmembrane region" description="Helical" evidence="6">
    <location>
        <begin position="69"/>
        <end position="86"/>
    </location>
</feature>
<feature type="transmembrane region" description="Helical" evidence="6">
    <location>
        <begin position="98"/>
        <end position="118"/>
    </location>
</feature>
<proteinExistence type="inferred from homology"/>
<dbReference type="PANTHER" id="PTHR23291">
    <property type="entry name" value="BAX INHIBITOR-RELATED"/>
    <property type="match status" value="1"/>
</dbReference>
<keyword evidence="4 6" id="KW-1133">Transmembrane helix</keyword>
<evidence type="ECO:0000256" key="2">
    <source>
        <dbReference type="ARBA" id="ARBA00010350"/>
    </source>
</evidence>
<gene>
    <name evidence="7" type="ORF">DLM85_14740</name>
</gene>
<dbReference type="GO" id="GO:0005886">
    <property type="term" value="C:plasma membrane"/>
    <property type="evidence" value="ECO:0007669"/>
    <property type="project" value="TreeGrafter"/>
</dbReference>
<evidence type="ECO:0000313" key="7">
    <source>
        <dbReference type="EMBL" id="RAK65964.1"/>
    </source>
</evidence>
<feature type="transmembrane region" description="Helical" evidence="6">
    <location>
        <begin position="124"/>
        <end position="143"/>
    </location>
</feature>
<dbReference type="RefSeq" id="WP_111478874.1">
    <property type="nucleotide sequence ID" value="NZ_QHKM01000004.1"/>
</dbReference>
<evidence type="ECO:0000313" key="8">
    <source>
        <dbReference type="Proteomes" id="UP000248553"/>
    </source>
</evidence>
<keyword evidence="5 6" id="KW-0472">Membrane</keyword>
<feature type="transmembrane region" description="Helical" evidence="6">
    <location>
        <begin position="155"/>
        <end position="173"/>
    </location>
</feature>
<protein>
    <submittedName>
        <fullName evidence="7">BAX inhibitor (BI)-1/YccA family protein</fullName>
    </submittedName>
</protein>
<comment type="caution">
    <text evidence="7">The sequence shown here is derived from an EMBL/GenBank/DDBJ whole genome shotgun (WGS) entry which is preliminary data.</text>
</comment>
<dbReference type="InterPro" id="IPR006214">
    <property type="entry name" value="Bax_inhibitor_1-related"/>
</dbReference>
<feature type="transmembrane region" description="Helical" evidence="6">
    <location>
        <begin position="179"/>
        <end position="197"/>
    </location>
</feature>
<sequence length="245" mass="27087">MENFTPNEEAHEPQPRQIVLSAEEAAAIQTRFLTQVYGWMTGALAITGGVAMVVGASPELQEMVVGNRLVFWGLLLLELFIVGYLGARLMNMSASQAIGAFAAYSVINGLTLGIIFMVYTADSIASTFFVTAGTFGVMSAYGYFTRTDLSRWGNLLLMALIGVIIATVVNLFLQNSMLYWITSMLGVFIFVGLTAYDTQKIKELAFVGLEDEEVDRKAAVWGALTLYLDFVNLFLYLLRFFGRRK</sequence>
<dbReference type="CDD" id="cd10432">
    <property type="entry name" value="BI-1-like_bacterial"/>
    <property type="match status" value="1"/>
</dbReference>
<dbReference type="Proteomes" id="UP000248553">
    <property type="component" value="Unassembled WGS sequence"/>
</dbReference>
<evidence type="ECO:0000256" key="3">
    <source>
        <dbReference type="ARBA" id="ARBA00022692"/>
    </source>
</evidence>
<name>A0A328BJ71_9BACT</name>
<evidence type="ECO:0000256" key="4">
    <source>
        <dbReference type="ARBA" id="ARBA00022989"/>
    </source>
</evidence>
<reference evidence="8" key="1">
    <citation type="submission" date="2018-05" db="EMBL/GenBank/DDBJ databases">
        <authorList>
            <person name="Nie L."/>
        </authorList>
    </citation>
    <scope>NUCLEOTIDE SEQUENCE [LARGE SCALE GENOMIC DNA]</scope>
    <source>
        <strain evidence="8">NL</strain>
    </source>
</reference>
<evidence type="ECO:0000256" key="6">
    <source>
        <dbReference type="RuleBase" id="RU004379"/>
    </source>
</evidence>
<keyword evidence="3 6" id="KW-0812">Transmembrane</keyword>
<accession>A0A328BJ71</accession>
<dbReference type="Pfam" id="PF01027">
    <property type="entry name" value="Bax1-I"/>
    <property type="match status" value="1"/>
</dbReference>
<dbReference type="OrthoDB" id="9793828at2"/>
<dbReference type="AlphaFoldDB" id="A0A328BJ71"/>
<dbReference type="EMBL" id="QHKM01000004">
    <property type="protein sequence ID" value="RAK65964.1"/>
    <property type="molecule type" value="Genomic_DNA"/>
</dbReference>
<dbReference type="PANTHER" id="PTHR23291:SF50">
    <property type="entry name" value="PROTEIN LIFEGUARD 4"/>
    <property type="match status" value="1"/>
</dbReference>
<feature type="transmembrane region" description="Helical" evidence="6">
    <location>
        <begin position="218"/>
        <end position="238"/>
    </location>
</feature>